<reference evidence="1" key="1">
    <citation type="submission" date="2020-06" db="EMBL/GenBank/DDBJ databases">
        <title>Legume-microbial interactions unlock mineral nutrients during tropical forest succession.</title>
        <authorList>
            <person name="Epihov D.Z."/>
        </authorList>
    </citation>
    <scope>NUCLEOTIDE SEQUENCE [LARGE SCALE GENOMIC DNA]</scope>
    <source>
        <strain evidence="1">Pan2503</strain>
    </source>
</reference>
<dbReference type="InterPro" id="IPR052026">
    <property type="entry name" value="ExeA_AAA_ATPase_DNA-bind"/>
</dbReference>
<dbReference type="AlphaFoldDB" id="A0A7V8SZC6"/>
<dbReference type="PANTHER" id="PTHR35894">
    <property type="entry name" value="GENERAL SECRETION PATHWAY PROTEIN A-RELATED"/>
    <property type="match status" value="1"/>
</dbReference>
<evidence type="ECO:0000313" key="1">
    <source>
        <dbReference type="EMBL" id="MBA0088320.1"/>
    </source>
</evidence>
<sequence>PTFAAPTLSLQLHEALRQRIAVQYHLEGLTRQELDAYLAYQLKAAGISQPLFDDTATQALYQASKGIVRKVNKLARTALQLAAERKSAEVHEAILLDAATEALL</sequence>
<accession>A0A7V8SZC6</accession>
<gene>
    <name evidence="1" type="ORF">HRJ53_25325</name>
</gene>
<name>A0A7V8SZC6_9BACT</name>
<evidence type="ECO:0000313" key="2">
    <source>
        <dbReference type="Proteomes" id="UP000567293"/>
    </source>
</evidence>
<protein>
    <submittedName>
        <fullName evidence="1">AAA family ATPase</fullName>
    </submittedName>
</protein>
<dbReference type="Proteomes" id="UP000567293">
    <property type="component" value="Unassembled WGS sequence"/>
</dbReference>
<dbReference type="SUPFAM" id="SSF52540">
    <property type="entry name" value="P-loop containing nucleoside triphosphate hydrolases"/>
    <property type="match status" value="1"/>
</dbReference>
<proteinExistence type="predicted"/>
<keyword evidence="2" id="KW-1185">Reference proteome</keyword>
<organism evidence="1 2">
    <name type="scientific">Candidatus Acidiferrum panamense</name>
    <dbReference type="NCBI Taxonomy" id="2741543"/>
    <lineage>
        <taxon>Bacteria</taxon>
        <taxon>Pseudomonadati</taxon>
        <taxon>Acidobacteriota</taxon>
        <taxon>Terriglobia</taxon>
        <taxon>Candidatus Acidiferrales</taxon>
        <taxon>Candidatus Acidiferrum</taxon>
    </lineage>
</organism>
<feature type="non-terminal residue" evidence="1">
    <location>
        <position position="1"/>
    </location>
</feature>
<dbReference type="EMBL" id="JACDQQ010002443">
    <property type="protein sequence ID" value="MBA0088320.1"/>
    <property type="molecule type" value="Genomic_DNA"/>
</dbReference>
<dbReference type="InterPro" id="IPR027417">
    <property type="entry name" value="P-loop_NTPase"/>
</dbReference>
<comment type="caution">
    <text evidence="1">The sequence shown here is derived from an EMBL/GenBank/DDBJ whole genome shotgun (WGS) entry which is preliminary data.</text>
</comment>
<dbReference type="PANTHER" id="PTHR35894:SF1">
    <property type="entry name" value="PHOSPHORIBULOKINASE _ URIDINE KINASE FAMILY"/>
    <property type="match status" value="1"/>
</dbReference>